<sequence>MTRRWDLYKRQPGFVLGFHGCDRSVGESVLAGERYLTPSTNAYDWLGSGIYFWESSPARALQFAEAAASTSKTTTKGKIETPFVLGAIIDLGNCFNLIDASALKELREAYDFVADALATSALPKNVGGPDKLMRNLDRAVLETMHQLRAGFHEASGATPPYDTVRSPFGEGGELYPGSGFTRQAHIQIAVRNADCIRGYFRPIQR</sequence>
<evidence type="ECO:0008006" key="3">
    <source>
        <dbReference type="Google" id="ProtNLM"/>
    </source>
</evidence>
<dbReference type="Proteomes" id="UP000366819">
    <property type="component" value="Unassembled WGS sequence"/>
</dbReference>
<keyword evidence="2" id="KW-1185">Reference proteome</keyword>
<dbReference type="EMBL" id="CABPSN010000001">
    <property type="protein sequence ID" value="VVD65821.1"/>
    <property type="molecule type" value="Genomic_DNA"/>
</dbReference>
<reference evidence="1 2" key="1">
    <citation type="submission" date="2019-08" db="EMBL/GenBank/DDBJ databases">
        <authorList>
            <person name="Peeters C."/>
        </authorList>
    </citation>
    <scope>NUCLEOTIDE SEQUENCE [LARGE SCALE GENOMIC DNA]</scope>
    <source>
        <strain evidence="1 2">LMG 31011</strain>
    </source>
</reference>
<dbReference type="AlphaFoldDB" id="A0A5E4RSS5"/>
<evidence type="ECO:0000313" key="1">
    <source>
        <dbReference type="EMBL" id="VVD65821.1"/>
    </source>
</evidence>
<dbReference type="SUPFAM" id="SSF56399">
    <property type="entry name" value="ADP-ribosylation"/>
    <property type="match status" value="1"/>
</dbReference>
<organism evidence="1 2">
    <name type="scientific">Pandoraea aquatica</name>
    <dbReference type="NCBI Taxonomy" id="2508290"/>
    <lineage>
        <taxon>Bacteria</taxon>
        <taxon>Pseudomonadati</taxon>
        <taxon>Pseudomonadota</taxon>
        <taxon>Betaproteobacteria</taxon>
        <taxon>Burkholderiales</taxon>
        <taxon>Burkholderiaceae</taxon>
        <taxon>Pandoraea</taxon>
    </lineage>
</organism>
<protein>
    <recommendedName>
        <fullName evidence="3">DUF3990 domain-containing protein</fullName>
    </recommendedName>
</protein>
<dbReference type="RefSeq" id="WP_217424826.1">
    <property type="nucleotide sequence ID" value="NZ_CABPSN010000001.1"/>
</dbReference>
<name>A0A5E4RSS5_9BURK</name>
<accession>A0A5E4RSS5</accession>
<evidence type="ECO:0000313" key="2">
    <source>
        <dbReference type="Proteomes" id="UP000366819"/>
    </source>
</evidence>
<gene>
    <name evidence="1" type="ORF">PAQ31011_00338</name>
</gene>
<proteinExistence type="predicted"/>